<dbReference type="AlphaFoldDB" id="A0A401XJW1"/>
<dbReference type="Gene3D" id="3.30.60.80">
    <property type="match status" value="1"/>
</dbReference>
<keyword evidence="3 7" id="KW-0863">Zinc-finger</keyword>
<evidence type="ECO:0000313" key="9">
    <source>
        <dbReference type="EMBL" id="GCD77309.1"/>
    </source>
</evidence>
<evidence type="ECO:0000256" key="6">
    <source>
        <dbReference type="ARBA" id="ARBA00023204"/>
    </source>
</evidence>
<keyword evidence="2 7" id="KW-0227">DNA damage</keyword>
<dbReference type="Pfam" id="PF21176">
    <property type="entry name" value="RecR_HhH"/>
    <property type="match status" value="1"/>
</dbReference>
<comment type="caution">
    <text evidence="9">The sequence shown here is derived from an EMBL/GenBank/DDBJ whole genome shotgun (WGS) entry which is preliminary data.</text>
</comment>
<dbReference type="Pfam" id="PF21175">
    <property type="entry name" value="RecR_C"/>
    <property type="match status" value="1"/>
</dbReference>
<proteinExistence type="inferred from homology"/>
<evidence type="ECO:0000313" key="10">
    <source>
        <dbReference type="Proteomes" id="UP000286715"/>
    </source>
</evidence>
<sequence length="209" mass="22862">MNEPTLPSRILENAVTEIAKLPGIGRKTALRLALHLLSRDKEVGLKLAEAIHALVRDVKTCRVCHNISESDLCDICSDPRRDASRLCVVEDVRDVLAIENTGQFRGKYHVLGGLINPMAGIGPSDIAVADLPERIQTTGVQELIIALPSTAEGDTTAFFVFKKTKDLSIQITTLARGVAIGEELEYADEITLARSIQYRIPFETSIKSL</sequence>
<accession>A0A401XJW1</accession>
<dbReference type="SUPFAM" id="SSF111304">
    <property type="entry name" value="Recombination protein RecR"/>
    <property type="match status" value="1"/>
</dbReference>
<dbReference type="InterPro" id="IPR006171">
    <property type="entry name" value="TOPRIM_dom"/>
</dbReference>
<keyword evidence="5 7" id="KW-0233">DNA recombination</keyword>
<dbReference type="Pfam" id="PF13662">
    <property type="entry name" value="Toprim_4"/>
    <property type="match status" value="1"/>
</dbReference>
<dbReference type="PROSITE" id="PS01300">
    <property type="entry name" value="RECR"/>
    <property type="match status" value="1"/>
</dbReference>
<comment type="similarity">
    <text evidence="7">Belongs to the RecR family.</text>
</comment>
<evidence type="ECO:0000256" key="7">
    <source>
        <dbReference type="HAMAP-Rule" id="MF_00017"/>
    </source>
</evidence>
<name>A0A401XJW1_9FLAO</name>
<dbReference type="Pfam" id="PF02132">
    <property type="entry name" value="RecR_ZnF"/>
    <property type="match status" value="1"/>
</dbReference>
<reference evidence="9 10" key="1">
    <citation type="submission" date="2018-11" db="EMBL/GenBank/DDBJ databases">
        <title>Schleiferia aggregans sp. nov., a moderately thermophilic heterotrophic bacterium isolated from microbial mats at a terrestrial hot spring.</title>
        <authorList>
            <person name="Iino T."/>
            <person name="Ohkuma M."/>
            <person name="Haruta S."/>
        </authorList>
    </citation>
    <scope>NUCLEOTIDE SEQUENCE [LARGE SCALE GENOMIC DNA]</scope>
    <source>
        <strain evidence="9 10">LA</strain>
    </source>
</reference>
<dbReference type="EMBL" id="BHZE01000005">
    <property type="protein sequence ID" value="GCD77309.1"/>
    <property type="molecule type" value="Genomic_DNA"/>
</dbReference>
<dbReference type="GO" id="GO:0003677">
    <property type="term" value="F:DNA binding"/>
    <property type="evidence" value="ECO:0007669"/>
    <property type="project" value="UniProtKB-UniRule"/>
</dbReference>
<dbReference type="PROSITE" id="PS50880">
    <property type="entry name" value="TOPRIM"/>
    <property type="match status" value="1"/>
</dbReference>
<evidence type="ECO:0000256" key="3">
    <source>
        <dbReference type="ARBA" id="ARBA00022771"/>
    </source>
</evidence>
<dbReference type="InterPro" id="IPR015967">
    <property type="entry name" value="Rcmb_RecR_Znf"/>
</dbReference>
<dbReference type="InterPro" id="IPR023627">
    <property type="entry name" value="Rcmb_RecR"/>
</dbReference>
<keyword evidence="10" id="KW-1185">Reference proteome</keyword>
<dbReference type="InterPro" id="IPR034137">
    <property type="entry name" value="TOPRIM_RecR"/>
</dbReference>
<dbReference type="GO" id="GO:0008270">
    <property type="term" value="F:zinc ion binding"/>
    <property type="evidence" value="ECO:0007669"/>
    <property type="project" value="UniProtKB-KW"/>
</dbReference>
<keyword evidence="1 7" id="KW-0479">Metal-binding</keyword>
<keyword evidence="4 7" id="KW-0862">Zinc</keyword>
<dbReference type="Gene3D" id="6.10.250.240">
    <property type="match status" value="1"/>
</dbReference>
<dbReference type="PANTHER" id="PTHR30446">
    <property type="entry name" value="RECOMBINATION PROTEIN RECR"/>
    <property type="match status" value="1"/>
</dbReference>
<feature type="domain" description="Toprim" evidence="8">
    <location>
        <begin position="84"/>
        <end position="179"/>
    </location>
</feature>
<organism evidence="9 10">
    <name type="scientific">Thermaurantimonas aggregans</name>
    <dbReference type="NCBI Taxonomy" id="2173829"/>
    <lineage>
        <taxon>Bacteria</taxon>
        <taxon>Pseudomonadati</taxon>
        <taxon>Bacteroidota</taxon>
        <taxon>Flavobacteriia</taxon>
        <taxon>Flavobacteriales</taxon>
        <taxon>Schleiferiaceae</taxon>
        <taxon>Thermaurantimonas</taxon>
    </lineage>
</organism>
<feature type="zinc finger region" description="C4-type" evidence="7">
    <location>
        <begin position="61"/>
        <end position="76"/>
    </location>
</feature>
<dbReference type="InterPro" id="IPR000093">
    <property type="entry name" value="DNA_Rcmb_RecR"/>
</dbReference>
<gene>
    <name evidence="7 9" type="primary">recR</name>
    <name evidence="9" type="ORF">JCM31826_07910</name>
</gene>
<evidence type="ECO:0000259" key="8">
    <source>
        <dbReference type="PROSITE" id="PS50880"/>
    </source>
</evidence>
<dbReference type="Proteomes" id="UP000286715">
    <property type="component" value="Unassembled WGS sequence"/>
</dbReference>
<dbReference type="CDD" id="cd01025">
    <property type="entry name" value="TOPRIM_recR"/>
    <property type="match status" value="1"/>
</dbReference>
<dbReference type="OrthoDB" id="9802672at2"/>
<dbReference type="HAMAP" id="MF_00017">
    <property type="entry name" value="RecR"/>
    <property type="match status" value="1"/>
</dbReference>
<dbReference type="GO" id="GO:0006281">
    <property type="term" value="P:DNA repair"/>
    <property type="evidence" value="ECO:0007669"/>
    <property type="project" value="UniProtKB-UniRule"/>
</dbReference>
<dbReference type="Gene3D" id="1.10.8.420">
    <property type="entry name" value="RecR Domain 1"/>
    <property type="match status" value="1"/>
</dbReference>
<evidence type="ECO:0000256" key="5">
    <source>
        <dbReference type="ARBA" id="ARBA00023172"/>
    </source>
</evidence>
<protein>
    <recommendedName>
        <fullName evidence="7">Recombination protein RecR</fullName>
    </recommendedName>
</protein>
<dbReference type="RefSeq" id="WP_124397368.1">
    <property type="nucleotide sequence ID" value="NZ_BHZE01000005.1"/>
</dbReference>
<comment type="function">
    <text evidence="7">May play a role in DNA repair. It seems to be involved in an RecBC-independent recombinational process of DNA repair. It may act with RecF and RecO.</text>
</comment>
<dbReference type="GO" id="GO:0006310">
    <property type="term" value="P:DNA recombination"/>
    <property type="evidence" value="ECO:0007669"/>
    <property type="project" value="UniProtKB-UniRule"/>
</dbReference>
<evidence type="ECO:0000256" key="1">
    <source>
        <dbReference type="ARBA" id="ARBA00022723"/>
    </source>
</evidence>
<dbReference type="Gene3D" id="3.40.1360.10">
    <property type="match status" value="1"/>
</dbReference>
<dbReference type="SMART" id="SM00493">
    <property type="entry name" value="TOPRIM"/>
    <property type="match status" value="1"/>
</dbReference>
<dbReference type="NCBIfam" id="TIGR00615">
    <property type="entry name" value="recR"/>
    <property type="match status" value="1"/>
</dbReference>
<dbReference type="PANTHER" id="PTHR30446:SF0">
    <property type="entry name" value="RECOMBINATION PROTEIN RECR"/>
    <property type="match status" value="1"/>
</dbReference>
<keyword evidence="6 7" id="KW-0234">DNA repair</keyword>
<evidence type="ECO:0000256" key="2">
    <source>
        <dbReference type="ARBA" id="ARBA00022763"/>
    </source>
</evidence>
<evidence type="ECO:0000256" key="4">
    <source>
        <dbReference type="ARBA" id="ARBA00022833"/>
    </source>
</evidence>